<evidence type="ECO:0000259" key="1">
    <source>
        <dbReference type="Pfam" id="PF22917"/>
    </source>
</evidence>
<dbReference type="Pfam" id="PF22917">
    <property type="entry name" value="PRISE"/>
    <property type="match status" value="1"/>
</dbReference>
<proteinExistence type="predicted"/>
<dbReference type="PANTHER" id="PTHR32487">
    <property type="entry name" value="3-OXO-DELTA(4,5)-STEROID 5-BETA-REDUCTASE"/>
    <property type="match status" value="1"/>
</dbReference>
<reference evidence="2 3" key="1">
    <citation type="journal article" date="2011" name="Genome Res.">
        <title>Comparative genomics of citric-acid-producing Aspergillus niger ATCC 1015 versus enzyme-producing CBS 513.88.</title>
        <authorList>
            <person name="Andersen M.R."/>
            <person name="Salazar M.P."/>
            <person name="Schaap P.J."/>
            <person name="van de Vondervoort P.J."/>
            <person name="Culley D."/>
            <person name="Thykaer J."/>
            <person name="Frisvad J.C."/>
            <person name="Nielsen K.F."/>
            <person name="Albang R."/>
            <person name="Albermann K."/>
            <person name="Berka R.M."/>
            <person name="Braus G.H."/>
            <person name="Braus-Stromeyer S.A."/>
            <person name="Corrochano L.M."/>
            <person name="Dai Z."/>
            <person name="van Dijck P.W."/>
            <person name="Hofmann G."/>
            <person name="Lasure L.L."/>
            <person name="Magnuson J.K."/>
            <person name="Menke H."/>
            <person name="Meijer M."/>
            <person name="Meijer S.L."/>
            <person name="Nielsen J.B."/>
            <person name="Nielsen M.L."/>
            <person name="van Ooyen A.J."/>
            <person name="Pel H.J."/>
            <person name="Poulsen L."/>
            <person name="Samson R.A."/>
            <person name="Stam H."/>
            <person name="Tsang A."/>
            <person name="van den Brink J.M."/>
            <person name="Atkins A."/>
            <person name="Aerts A."/>
            <person name="Shapiro H."/>
            <person name="Pangilinan J."/>
            <person name="Salamov A."/>
            <person name="Lou Y."/>
            <person name="Lindquist E."/>
            <person name="Lucas S."/>
            <person name="Grimwood J."/>
            <person name="Grigoriev I.V."/>
            <person name="Kubicek C.P."/>
            <person name="Martinez D."/>
            <person name="van Peij N.N."/>
            <person name="Roubos J.A."/>
            <person name="Nielsen J."/>
            <person name="Baker S.E."/>
        </authorList>
    </citation>
    <scope>NUCLEOTIDE SEQUENCE [LARGE SCALE GENOMIC DNA]</scope>
    <source>
        <strain evidence="3">ATCC 1015 / CBS 113.46 / FGSC A1144 / LSHB Ac4 / NCTC 3858a / NRRL 328 / USDA 3528.7</strain>
    </source>
</reference>
<dbReference type="VEuPathDB" id="FungiDB:ASPNIDRAFT2_1079718"/>
<feature type="domain" description="PRISE-like Rossmann-fold" evidence="1">
    <location>
        <begin position="6"/>
        <end position="403"/>
    </location>
</feature>
<dbReference type="Gene3D" id="3.40.50.720">
    <property type="entry name" value="NAD(P)-binding Rossmann-like Domain"/>
    <property type="match status" value="1"/>
</dbReference>
<dbReference type="SUPFAM" id="SSF51735">
    <property type="entry name" value="NAD(P)-binding Rossmann-fold domains"/>
    <property type="match status" value="1"/>
</dbReference>
<dbReference type="OrthoDB" id="1731983at2759"/>
<accession>G3XM91</accession>
<dbReference type="HOGENOM" id="CLU_030125_2_0_1"/>
<name>G3XM91_ASPNA</name>
<dbReference type="AlphaFoldDB" id="G3XM91"/>
<dbReference type="PANTHER" id="PTHR32487:SF8">
    <property type="entry name" value="NAD-DEPENDENT EPIMERASE_DEHYDRATASE DOMAIN-CONTAINING PROTEIN"/>
    <property type="match status" value="1"/>
</dbReference>
<sequence>MSENHAIVFGASGVNGWAVVNALLQGYPSEDAFASVTALTNRPVSLQDTLWPKSPKLDLVSGIDLLADAKLETLEDELKRKVANADKITHVYFFVTTLRALIHLAYIMDADPKAEVHKNTELVKRSVLAIQNVSSHLKFVVLGTGAKSYGSHLLEQFPFRDQVPLKESLPRMPEPFASQIFYYHQVDQLSWISQGKSWSFCELMPDLVVGFVPNNNYYCMAQILATYLALYAKINGKGSEVVFPGTQRSWECLSQDSSQDVIAKTAIYASLHPQETAGQRYNVTDSARPASWSEKWPVICEYFGLRGTGPRDGVAGPVPNEYLVEHYNEWRELEKEEGLKTGRVGNNKSYGDFARVMMTLCDLDRQLDMSKTHAMMGSAKVETDSRGAWWTAFDRFRRAKIIP</sequence>
<dbReference type="EMBL" id="ACJE01000001">
    <property type="protein sequence ID" value="EHA28204.1"/>
    <property type="molecule type" value="Genomic_DNA"/>
</dbReference>
<protein>
    <recommendedName>
        <fullName evidence="1">PRISE-like Rossmann-fold domain-containing protein</fullName>
    </recommendedName>
</protein>
<dbReference type="CDD" id="cd08948">
    <property type="entry name" value="5beta-POR_like_SDR_a"/>
    <property type="match status" value="1"/>
</dbReference>
<dbReference type="InterPro" id="IPR036291">
    <property type="entry name" value="NAD(P)-bd_dom_sf"/>
</dbReference>
<dbReference type="SMR" id="G3XM91"/>
<dbReference type="InterPro" id="IPR055222">
    <property type="entry name" value="PRISE-like_Rossmann-fold"/>
</dbReference>
<organism evidence="2 3">
    <name type="scientific">Aspergillus niger (strain ATCC 1015 / CBS 113.46 / FGSC A1144 / LSHB Ac4 / NCTC 3858a / NRRL 328 / USDA 3528.7)</name>
    <dbReference type="NCBI Taxonomy" id="380704"/>
    <lineage>
        <taxon>Eukaryota</taxon>
        <taxon>Fungi</taxon>
        <taxon>Dikarya</taxon>
        <taxon>Ascomycota</taxon>
        <taxon>Pezizomycotina</taxon>
        <taxon>Eurotiomycetes</taxon>
        <taxon>Eurotiomycetidae</taxon>
        <taxon>Eurotiales</taxon>
        <taxon>Aspergillaceae</taxon>
        <taxon>Aspergillus</taxon>
        <taxon>Aspergillus subgen. Circumdati</taxon>
    </lineage>
</organism>
<dbReference type="STRING" id="380704.G3XM91"/>
<evidence type="ECO:0000313" key="3">
    <source>
        <dbReference type="Proteomes" id="UP000009038"/>
    </source>
</evidence>
<dbReference type="Proteomes" id="UP000009038">
    <property type="component" value="Unassembled WGS sequence"/>
</dbReference>
<gene>
    <name evidence="2" type="ORF">ASPNIDRAFT_43484</name>
</gene>
<comment type="caution">
    <text evidence="2">The sequence shown here is derived from an EMBL/GenBank/DDBJ whole genome shotgun (WGS) entry which is preliminary data.</text>
</comment>
<evidence type="ECO:0000313" key="2">
    <source>
        <dbReference type="EMBL" id="EHA28204.1"/>
    </source>
</evidence>